<comment type="catalytic activity">
    <reaction evidence="5">
        <text>6-phospho-D-gluconate + NADP(+) = D-ribulose 5-phosphate + CO2 + NADPH</text>
        <dbReference type="Rhea" id="RHEA:10116"/>
        <dbReference type="ChEBI" id="CHEBI:16526"/>
        <dbReference type="ChEBI" id="CHEBI:57783"/>
        <dbReference type="ChEBI" id="CHEBI:58121"/>
        <dbReference type="ChEBI" id="CHEBI:58349"/>
        <dbReference type="ChEBI" id="CHEBI:58759"/>
        <dbReference type="EC" id="1.1.1.44"/>
    </reaction>
</comment>
<accession>A0ABS0TAX1</accession>
<dbReference type="SUPFAM" id="SSF51735">
    <property type="entry name" value="NAD(P)-binding Rossmann-fold domains"/>
    <property type="match status" value="1"/>
</dbReference>
<evidence type="ECO:0000313" key="9">
    <source>
        <dbReference type="EMBL" id="MBI5975901.1"/>
    </source>
</evidence>
<comment type="caution">
    <text evidence="9">The sequence shown here is derived from an EMBL/GenBank/DDBJ whole genome shotgun (WGS) entry which is preliminary data.</text>
</comment>
<dbReference type="Proteomes" id="UP000751852">
    <property type="component" value="Unassembled WGS sequence"/>
</dbReference>
<comment type="similarity">
    <text evidence="1 6">Belongs to the mannitol dehydrogenase family.</text>
</comment>
<dbReference type="PROSITE" id="PS00974">
    <property type="entry name" value="MANNITOL_DHGENASE"/>
    <property type="match status" value="1"/>
</dbReference>
<protein>
    <recommendedName>
        <fullName evidence="6">Mannitol-1-phosphate 5-dehydrogenase</fullName>
        <ecNumber evidence="6">1.1.1.17</ecNumber>
    </recommendedName>
</protein>
<dbReference type="Pfam" id="PF08125">
    <property type="entry name" value="Mannitol_dh_C"/>
    <property type="match status" value="1"/>
</dbReference>
<dbReference type="HAMAP" id="MF_00196">
    <property type="entry name" value="Mannitol_dehydrog"/>
    <property type="match status" value="1"/>
</dbReference>
<evidence type="ECO:0000256" key="2">
    <source>
        <dbReference type="ARBA" id="ARBA00023002"/>
    </source>
</evidence>
<dbReference type="PRINTS" id="PR00084">
    <property type="entry name" value="MTLDHDRGNASE"/>
</dbReference>
<dbReference type="RefSeq" id="WP_198618673.1">
    <property type="nucleotide sequence ID" value="NZ_JABANU010000031.1"/>
</dbReference>
<feature type="domain" description="Mannitol dehydrogenase N-terminal" evidence="7">
    <location>
        <begin position="1"/>
        <end position="184"/>
    </location>
</feature>
<dbReference type="NCBIfam" id="NF002652">
    <property type="entry name" value="PRK02318.2-5"/>
    <property type="match status" value="1"/>
</dbReference>
<dbReference type="Pfam" id="PF01232">
    <property type="entry name" value="Mannitol_dh"/>
    <property type="match status" value="1"/>
</dbReference>
<evidence type="ECO:0000256" key="6">
    <source>
        <dbReference type="HAMAP-Rule" id="MF_00196"/>
    </source>
</evidence>
<dbReference type="InterPro" id="IPR013118">
    <property type="entry name" value="Mannitol_DH_C"/>
</dbReference>
<evidence type="ECO:0000313" key="10">
    <source>
        <dbReference type="Proteomes" id="UP000751852"/>
    </source>
</evidence>
<dbReference type="EC" id="1.1.1.17" evidence="6"/>
<evidence type="ECO:0000256" key="1">
    <source>
        <dbReference type="ARBA" id="ARBA00006541"/>
    </source>
</evidence>
<gene>
    <name evidence="6" type="primary">mtlD</name>
    <name evidence="9" type="ORF">HHH54_09880</name>
</gene>
<evidence type="ECO:0000259" key="7">
    <source>
        <dbReference type="Pfam" id="PF01232"/>
    </source>
</evidence>
<dbReference type="InterPro" id="IPR023027">
    <property type="entry name" value="Mannitol_DH_CS"/>
</dbReference>
<dbReference type="SUPFAM" id="SSF48179">
    <property type="entry name" value="6-phosphogluconate dehydrogenase C-terminal domain-like"/>
    <property type="match status" value="1"/>
</dbReference>
<dbReference type="PANTHER" id="PTHR30524">
    <property type="entry name" value="MANNITOL-1-PHOSPHATE 5-DEHYDROGENASE"/>
    <property type="match status" value="1"/>
</dbReference>
<dbReference type="InterPro" id="IPR008927">
    <property type="entry name" value="6-PGluconate_DH-like_C_sf"/>
</dbReference>
<dbReference type="NCBIfam" id="NF002645">
    <property type="entry name" value="PRK02318.1-1"/>
    <property type="match status" value="1"/>
</dbReference>
<evidence type="ECO:0000256" key="4">
    <source>
        <dbReference type="ARBA" id="ARBA00048615"/>
    </source>
</evidence>
<dbReference type="Gene3D" id="3.40.50.720">
    <property type="entry name" value="NAD(P)-binding Rossmann-like Domain"/>
    <property type="match status" value="1"/>
</dbReference>
<dbReference type="InterPro" id="IPR036291">
    <property type="entry name" value="NAD(P)-bd_dom_sf"/>
</dbReference>
<dbReference type="InterPro" id="IPR023028">
    <property type="entry name" value="Mannitol_1_phos_5_DH"/>
</dbReference>
<sequence>MKALHFGAGNIGRGFIGLILSQNDYDVTFADVNEDIVNSLKHEQTYQVLLANDAQTTIKVDNVHAVHSIEDKALLEQLILEADLITTAVGVNVLPIIAKTIASTLQTRQTPVNIVACENAINATDQLKVAIESEVGTLNDNIHFSNAAVDRIVPMQNNKNILDVTVEPFYEWVIEASNWFGTQLKGIKYVDTLTPFIERKLLTVNTGHAFLAYAGQYYGHQTILEATKDKEILTQLTEVLTETSSYLINHFNFDELELKQYREEIINRFKNPYLSDDITRVGRGVLRKLGPNDRIIKPLNALYNNNQKYTGLLKLAAFALKYTDLSDQEAIDKERLIENDGLLNFLKSHSKINEQLANEIINQYLSL</sequence>
<reference evidence="9 10" key="1">
    <citation type="submission" date="2020-04" db="EMBL/GenBank/DDBJ databases">
        <title>Staphylococcus species from domestic dog.</title>
        <authorList>
            <person name="Paterson G.K."/>
        </authorList>
    </citation>
    <scope>NUCLEOTIDE SEQUENCE [LARGE SCALE GENOMIC DNA]</scope>
    <source>
        <strain evidence="9 10">H16/1A</strain>
    </source>
</reference>
<dbReference type="InterPro" id="IPR000669">
    <property type="entry name" value="Mannitol_DH"/>
</dbReference>
<evidence type="ECO:0000256" key="3">
    <source>
        <dbReference type="ARBA" id="ARBA00023027"/>
    </source>
</evidence>
<dbReference type="EMBL" id="JABANU010000031">
    <property type="protein sequence ID" value="MBI5975901.1"/>
    <property type="molecule type" value="Genomic_DNA"/>
</dbReference>
<dbReference type="InterPro" id="IPR013328">
    <property type="entry name" value="6PGD_dom2"/>
</dbReference>
<proteinExistence type="inferred from homology"/>
<dbReference type="Gene3D" id="1.10.1040.10">
    <property type="entry name" value="N-(1-d-carboxylethyl)-l-norvaline Dehydrogenase, domain 2"/>
    <property type="match status" value="1"/>
</dbReference>
<feature type="domain" description="Mannitol dehydrogenase C-terminal" evidence="8">
    <location>
        <begin position="193"/>
        <end position="361"/>
    </location>
</feature>
<dbReference type="GO" id="GO:0008926">
    <property type="term" value="F:mannitol-1-phosphate 5-dehydrogenase activity"/>
    <property type="evidence" value="ECO:0007669"/>
    <property type="project" value="UniProtKB-EC"/>
</dbReference>
<feature type="binding site" evidence="6">
    <location>
        <begin position="3"/>
        <end position="14"/>
    </location>
    <ligand>
        <name>NAD(+)</name>
        <dbReference type="ChEBI" id="CHEBI:57540"/>
    </ligand>
</feature>
<comment type="catalytic activity">
    <reaction evidence="4 6">
        <text>D-mannitol 1-phosphate + NAD(+) = beta-D-fructose 6-phosphate + NADH + H(+)</text>
        <dbReference type="Rhea" id="RHEA:19661"/>
        <dbReference type="ChEBI" id="CHEBI:15378"/>
        <dbReference type="ChEBI" id="CHEBI:57540"/>
        <dbReference type="ChEBI" id="CHEBI:57634"/>
        <dbReference type="ChEBI" id="CHEBI:57945"/>
        <dbReference type="ChEBI" id="CHEBI:61381"/>
        <dbReference type="EC" id="1.1.1.17"/>
    </reaction>
</comment>
<keyword evidence="2 6" id="KW-0560">Oxidoreductase</keyword>
<dbReference type="PANTHER" id="PTHR30524:SF0">
    <property type="entry name" value="ALTRONATE OXIDOREDUCTASE-RELATED"/>
    <property type="match status" value="1"/>
</dbReference>
<evidence type="ECO:0000259" key="8">
    <source>
        <dbReference type="Pfam" id="PF08125"/>
    </source>
</evidence>
<name>A0ABS0TAX1_9STAP</name>
<dbReference type="InterPro" id="IPR013131">
    <property type="entry name" value="Mannitol_DH_N"/>
</dbReference>
<keyword evidence="3 6" id="KW-0520">NAD</keyword>
<organism evidence="9 10">
    <name type="scientific">Staphylococcus canis</name>
    <dbReference type="NCBI Taxonomy" id="2724942"/>
    <lineage>
        <taxon>Bacteria</taxon>
        <taxon>Bacillati</taxon>
        <taxon>Bacillota</taxon>
        <taxon>Bacilli</taxon>
        <taxon>Bacillales</taxon>
        <taxon>Staphylococcaceae</taxon>
        <taxon>Staphylococcus</taxon>
    </lineage>
</organism>
<evidence type="ECO:0000256" key="5">
    <source>
        <dbReference type="ARBA" id="ARBA00048640"/>
    </source>
</evidence>
<keyword evidence="10" id="KW-1185">Reference proteome</keyword>